<keyword evidence="1 7" id="KW-0808">Transferase</keyword>
<gene>
    <name evidence="7" type="primary">pknD_2</name>
    <name evidence="7" type="ORF">CA85_16310</name>
</gene>
<dbReference type="EMBL" id="SJPK01000003">
    <property type="protein sequence ID" value="TWT73164.1"/>
    <property type="molecule type" value="Genomic_DNA"/>
</dbReference>
<dbReference type="PANTHER" id="PTHR43289">
    <property type="entry name" value="MITOGEN-ACTIVATED PROTEIN KINASE KINASE KINASE 20-RELATED"/>
    <property type="match status" value="1"/>
</dbReference>
<evidence type="ECO:0000256" key="3">
    <source>
        <dbReference type="ARBA" id="ARBA00022777"/>
    </source>
</evidence>
<organism evidence="7 8">
    <name type="scientific">Allorhodopirellula solitaria</name>
    <dbReference type="NCBI Taxonomy" id="2527987"/>
    <lineage>
        <taxon>Bacteria</taxon>
        <taxon>Pseudomonadati</taxon>
        <taxon>Planctomycetota</taxon>
        <taxon>Planctomycetia</taxon>
        <taxon>Pirellulales</taxon>
        <taxon>Pirellulaceae</taxon>
        <taxon>Allorhodopirellula</taxon>
    </lineage>
</organism>
<accession>A0A5C5YDI7</accession>
<dbReference type="GO" id="GO:0004674">
    <property type="term" value="F:protein serine/threonine kinase activity"/>
    <property type="evidence" value="ECO:0007669"/>
    <property type="project" value="UniProtKB-EC"/>
</dbReference>
<keyword evidence="8" id="KW-1185">Reference proteome</keyword>
<feature type="region of interest" description="Disordered" evidence="5">
    <location>
        <begin position="1"/>
        <end position="25"/>
    </location>
</feature>
<keyword evidence="3 7" id="KW-0418">Kinase</keyword>
<dbReference type="SUPFAM" id="SSF56112">
    <property type="entry name" value="Protein kinase-like (PK-like)"/>
    <property type="match status" value="1"/>
</dbReference>
<evidence type="ECO:0000256" key="4">
    <source>
        <dbReference type="ARBA" id="ARBA00022840"/>
    </source>
</evidence>
<dbReference type="InterPro" id="IPR011009">
    <property type="entry name" value="Kinase-like_dom_sf"/>
</dbReference>
<evidence type="ECO:0000256" key="5">
    <source>
        <dbReference type="SAM" id="MobiDB-lite"/>
    </source>
</evidence>
<dbReference type="EC" id="2.7.11.1" evidence="7"/>
<dbReference type="CDD" id="cd14014">
    <property type="entry name" value="STKc_PknB_like"/>
    <property type="match status" value="1"/>
</dbReference>
<dbReference type="AlphaFoldDB" id="A0A5C5YDI7"/>
<dbReference type="Gene3D" id="1.10.510.10">
    <property type="entry name" value="Transferase(Phosphotransferase) domain 1"/>
    <property type="match status" value="1"/>
</dbReference>
<dbReference type="PANTHER" id="PTHR43289:SF6">
    <property type="entry name" value="SERINE_THREONINE-PROTEIN KINASE NEKL-3"/>
    <property type="match status" value="1"/>
</dbReference>
<sequence>MLLSASGEVGGANRRGCSSWTDDSSHGLARKEYNQDIMNEPTIILSGTDPDLPSPVPAGLKRYTGLREMARGATAVLQSAFDPVAGRTVAIKKLLPEKKFDRLERRRMLREARVTAQLQHPNTVPVYDIGDDDVDGIFFTMKRISGENLFEILKRIARGDAEAIEAYPISWRLEIVAGACQALAYAHARGVIHRDVKPENIWVGNFGEVILLDWGVAKVWGHADDNVPVLQSSQAIRPEAVREEIEKPQLQTLTGGGQRPGTPLYMSPEQIVGNRTIDERSDVFSAGVVLYEVMAIREPFRGKTIDETFDNIRHREIEPPSERSPQYDIPKAVDDIVGKALQKRPENRYQSMRDFISDLKDLV</sequence>
<dbReference type="InterPro" id="IPR000719">
    <property type="entry name" value="Prot_kinase_dom"/>
</dbReference>
<evidence type="ECO:0000256" key="1">
    <source>
        <dbReference type="ARBA" id="ARBA00022679"/>
    </source>
</evidence>
<proteinExistence type="predicted"/>
<keyword evidence="4" id="KW-0067">ATP-binding</keyword>
<dbReference type="Pfam" id="PF00069">
    <property type="entry name" value="Pkinase"/>
    <property type="match status" value="1"/>
</dbReference>
<evidence type="ECO:0000259" key="6">
    <source>
        <dbReference type="PROSITE" id="PS50011"/>
    </source>
</evidence>
<dbReference type="Gene3D" id="3.30.200.20">
    <property type="entry name" value="Phosphorylase Kinase, domain 1"/>
    <property type="match status" value="1"/>
</dbReference>
<name>A0A5C5YDI7_9BACT</name>
<dbReference type="GO" id="GO:0005524">
    <property type="term" value="F:ATP binding"/>
    <property type="evidence" value="ECO:0007669"/>
    <property type="project" value="UniProtKB-KW"/>
</dbReference>
<comment type="caution">
    <text evidence="7">The sequence shown here is derived from an EMBL/GenBank/DDBJ whole genome shotgun (WGS) entry which is preliminary data.</text>
</comment>
<dbReference type="PROSITE" id="PS50011">
    <property type="entry name" value="PROTEIN_KINASE_DOM"/>
    <property type="match status" value="1"/>
</dbReference>
<dbReference type="Proteomes" id="UP000318053">
    <property type="component" value="Unassembled WGS sequence"/>
</dbReference>
<protein>
    <submittedName>
        <fullName evidence="7">Serine/threonine-protein kinase PknD</fullName>
        <ecNumber evidence="7">2.7.11.1</ecNumber>
    </submittedName>
</protein>
<reference evidence="7 8" key="1">
    <citation type="submission" date="2019-02" db="EMBL/GenBank/DDBJ databases">
        <title>Deep-cultivation of Planctomycetes and their phenomic and genomic characterization uncovers novel biology.</title>
        <authorList>
            <person name="Wiegand S."/>
            <person name="Jogler M."/>
            <person name="Boedeker C."/>
            <person name="Pinto D."/>
            <person name="Vollmers J."/>
            <person name="Rivas-Marin E."/>
            <person name="Kohn T."/>
            <person name="Peeters S.H."/>
            <person name="Heuer A."/>
            <person name="Rast P."/>
            <person name="Oberbeckmann S."/>
            <person name="Bunk B."/>
            <person name="Jeske O."/>
            <person name="Meyerdierks A."/>
            <person name="Storesund J.E."/>
            <person name="Kallscheuer N."/>
            <person name="Luecker S."/>
            <person name="Lage O.M."/>
            <person name="Pohl T."/>
            <person name="Merkel B.J."/>
            <person name="Hornburger P."/>
            <person name="Mueller R.-W."/>
            <person name="Bruemmer F."/>
            <person name="Labrenz M."/>
            <person name="Spormann A.M."/>
            <person name="Op Den Camp H."/>
            <person name="Overmann J."/>
            <person name="Amann R."/>
            <person name="Jetten M.S.M."/>
            <person name="Mascher T."/>
            <person name="Medema M.H."/>
            <person name="Devos D.P."/>
            <person name="Kaster A.-K."/>
            <person name="Ovreas L."/>
            <person name="Rohde M."/>
            <person name="Galperin M.Y."/>
            <person name="Jogler C."/>
        </authorList>
    </citation>
    <scope>NUCLEOTIDE SEQUENCE [LARGE SCALE GENOMIC DNA]</scope>
    <source>
        <strain evidence="7 8">CA85</strain>
    </source>
</reference>
<evidence type="ECO:0000256" key="2">
    <source>
        <dbReference type="ARBA" id="ARBA00022741"/>
    </source>
</evidence>
<dbReference type="SMART" id="SM00220">
    <property type="entry name" value="S_TKc"/>
    <property type="match status" value="1"/>
</dbReference>
<keyword evidence="2" id="KW-0547">Nucleotide-binding</keyword>
<evidence type="ECO:0000313" key="8">
    <source>
        <dbReference type="Proteomes" id="UP000318053"/>
    </source>
</evidence>
<evidence type="ECO:0000313" key="7">
    <source>
        <dbReference type="EMBL" id="TWT73164.1"/>
    </source>
</evidence>
<feature type="domain" description="Protein kinase" evidence="6">
    <location>
        <begin position="63"/>
        <end position="363"/>
    </location>
</feature>